<evidence type="ECO:0000313" key="1">
    <source>
        <dbReference type="EMBL" id="GGW58088.1"/>
    </source>
</evidence>
<proteinExistence type="predicted"/>
<reference evidence="1" key="1">
    <citation type="journal article" date="2014" name="Int. J. Syst. Evol. Microbiol.">
        <title>Complete genome sequence of Corynebacterium casei LMG S-19264T (=DSM 44701T), isolated from a smear-ripened cheese.</title>
        <authorList>
            <consortium name="US DOE Joint Genome Institute (JGI-PGF)"/>
            <person name="Walter F."/>
            <person name="Albersmeier A."/>
            <person name="Kalinowski J."/>
            <person name="Ruckert C."/>
        </authorList>
    </citation>
    <scope>NUCLEOTIDE SEQUENCE</scope>
    <source>
        <strain evidence="1">JCM 4490</strain>
    </source>
</reference>
<name>A0A918MSY2_9ACTN</name>
<comment type="caution">
    <text evidence="1">The sequence shown here is derived from an EMBL/GenBank/DDBJ whole genome shotgun (WGS) entry which is preliminary data.</text>
</comment>
<accession>A0A918MSY2</accession>
<gene>
    <name evidence="1" type="ORF">GCM10010503_38890</name>
</gene>
<sequence length="87" mass="9059">MAGLFASAGSAQAATTWNATDTRADVVGAWAHGAFSYSDSADGQIAHATVTITDSKADGASARVYFRWRYAWGETSGTFTPLTASGY</sequence>
<keyword evidence="2" id="KW-1185">Reference proteome</keyword>
<dbReference type="Proteomes" id="UP000620224">
    <property type="component" value="Unassembled WGS sequence"/>
</dbReference>
<dbReference type="EMBL" id="BMUE01000008">
    <property type="protein sequence ID" value="GGW58088.1"/>
    <property type="molecule type" value="Genomic_DNA"/>
</dbReference>
<reference evidence="1" key="2">
    <citation type="submission" date="2020-09" db="EMBL/GenBank/DDBJ databases">
        <authorList>
            <person name="Sun Q."/>
            <person name="Ohkuma M."/>
        </authorList>
    </citation>
    <scope>NUCLEOTIDE SEQUENCE</scope>
    <source>
        <strain evidence="1">JCM 4490</strain>
    </source>
</reference>
<organism evidence="1 2">
    <name type="scientific">Streptomyces lucensis JCM 4490</name>
    <dbReference type="NCBI Taxonomy" id="1306176"/>
    <lineage>
        <taxon>Bacteria</taxon>
        <taxon>Bacillati</taxon>
        <taxon>Actinomycetota</taxon>
        <taxon>Actinomycetes</taxon>
        <taxon>Kitasatosporales</taxon>
        <taxon>Streptomycetaceae</taxon>
        <taxon>Streptomyces</taxon>
    </lineage>
</organism>
<evidence type="ECO:0000313" key="2">
    <source>
        <dbReference type="Proteomes" id="UP000620224"/>
    </source>
</evidence>
<protein>
    <submittedName>
        <fullName evidence="1">Uncharacterized protein</fullName>
    </submittedName>
</protein>
<dbReference type="AlphaFoldDB" id="A0A918MSY2"/>